<gene>
    <name evidence="4" type="ORF">HMPREF9695_00361</name>
</gene>
<dbReference type="InterPro" id="IPR050832">
    <property type="entry name" value="Bact_Acetyltransf"/>
</dbReference>
<dbReference type="RefSeq" id="WP_006019069.1">
    <property type="nucleotide sequence ID" value="NZ_KB375282.1"/>
</dbReference>
<dbReference type="HOGENOM" id="CLU_013985_34_1_5"/>
<feature type="domain" description="N-acetyltransferase" evidence="3">
    <location>
        <begin position="12"/>
        <end position="153"/>
    </location>
</feature>
<dbReference type="NCBIfam" id="NF002959">
    <property type="entry name" value="PRK03624.1"/>
    <property type="match status" value="1"/>
</dbReference>
<keyword evidence="1" id="KW-0808">Transferase</keyword>
<dbReference type="Proteomes" id="UP000001096">
    <property type="component" value="Unassembled WGS sequence"/>
</dbReference>
<accession>K8PKJ9</accession>
<reference evidence="4 5" key="1">
    <citation type="submission" date="2012-04" db="EMBL/GenBank/DDBJ databases">
        <title>The Genome Sequence of Afipia broomeae ATCC 49717.</title>
        <authorList>
            <consortium name="The Broad Institute Genome Sequencing Platform"/>
            <person name="Earl A."/>
            <person name="Ward D."/>
            <person name="Feldgarden M."/>
            <person name="Gevers D."/>
            <person name="Huys G."/>
            <person name="Walker B."/>
            <person name="Young S.K."/>
            <person name="Zeng Q."/>
            <person name="Gargeya S."/>
            <person name="Fitzgerald M."/>
            <person name="Haas B."/>
            <person name="Abouelleil A."/>
            <person name="Alvarado L."/>
            <person name="Arachchi H.M."/>
            <person name="Berlin A."/>
            <person name="Chapman S.B."/>
            <person name="Goldberg J."/>
            <person name="Griggs A."/>
            <person name="Gujja S."/>
            <person name="Hansen M."/>
            <person name="Howarth C."/>
            <person name="Imamovic A."/>
            <person name="Larimer J."/>
            <person name="McCowen C."/>
            <person name="Montmayeur A."/>
            <person name="Murphy C."/>
            <person name="Neiman D."/>
            <person name="Pearson M."/>
            <person name="Priest M."/>
            <person name="Roberts A."/>
            <person name="Saif S."/>
            <person name="Shea T."/>
            <person name="Sisk P."/>
            <person name="Sykes S."/>
            <person name="Wortman J."/>
            <person name="Nusbaum C."/>
            <person name="Birren B."/>
        </authorList>
    </citation>
    <scope>NUCLEOTIDE SEQUENCE [LARGE SCALE GENOMIC DNA]</scope>
    <source>
        <strain evidence="4 5">ATCC 49717</strain>
    </source>
</reference>
<dbReference type="AlphaFoldDB" id="K8PKJ9"/>
<dbReference type="PATRIC" id="fig|883078.3.peg.380"/>
<dbReference type="Pfam" id="PF00583">
    <property type="entry name" value="Acetyltransf_1"/>
    <property type="match status" value="1"/>
</dbReference>
<dbReference type="InterPro" id="IPR016181">
    <property type="entry name" value="Acyl_CoA_acyltransferase"/>
</dbReference>
<keyword evidence="2" id="KW-0012">Acyltransferase</keyword>
<proteinExistence type="predicted"/>
<evidence type="ECO:0000256" key="2">
    <source>
        <dbReference type="ARBA" id="ARBA00023315"/>
    </source>
</evidence>
<dbReference type="GO" id="GO:0016747">
    <property type="term" value="F:acyltransferase activity, transferring groups other than amino-acyl groups"/>
    <property type="evidence" value="ECO:0007669"/>
    <property type="project" value="InterPro"/>
</dbReference>
<dbReference type="eggNOG" id="COG0456">
    <property type="taxonomic scope" value="Bacteria"/>
</dbReference>
<dbReference type="CDD" id="cd04301">
    <property type="entry name" value="NAT_SF"/>
    <property type="match status" value="1"/>
</dbReference>
<dbReference type="InterPro" id="IPR000182">
    <property type="entry name" value="GNAT_dom"/>
</dbReference>
<dbReference type="Gene3D" id="3.40.630.30">
    <property type="match status" value="1"/>
</dbReference>
<dbReference type="SUPFAM" id="SSF55729">
    <property type="entry name" value="Acyl-CoA N-acyltransferases (Nat)"/>
    <property type="match status" value="1"/>
</dbReference>
<dbReference type="PANTHER" id="PTHR43877">
    <property type="entry name" value="AMINOALKYLPHOSPHONATE N-ACETYLTRANSFERASE-RELATED-RELATED"/>
    <property type="match status" value="1"/>
</dbReference>
<evidence type="ECO:0000256" key="1">
    <source>
        <dbReference type="ARBA" id="ARBA00022679"/>
    </source>
</evidence>
<comment type="caution">
    <text evidence="4">The sequence shown here is derived from an EMBL/GenBank/DDBJ whole genome shotgun (WGS) entry which is preliminary data.</text>
</comment>
<dbReference type="PROSITE" id="PS51186">
    <property type="entry name" value="GNAT"/>
    <property type="match status" value="1"/>
</dbReference>
<evidence type="ECO:0000313" key="4">
    <source>
        <dbReference type="EMBL" id="EKS41269.1"/>
    </source>
</evidence>
<evidence type="ECO:0000313" key="5">
    <source>
        <dbReference type="Proteomes" id="UP000001096"/>
    </source>
</evidence>
<name>K8PKJ9_9BRAD</name>
<dbReference type="EMBL" id="AGWX01000001">
    <property type="protein sequence ID" value="EKS41269.1"/>
    <property type="molecule type" value="Genomic_DNA"/>
</dbReference>
<protein>
    <recommendedName>
        <fullName evidence="3">N-acetyltransferase domain-containing protein</fullName>
    </recommendedName>
</protein>
<evidence type="ECO:0000259" key="3">
    <source>
        <dbReference type="PROSITE" id="PS51186"/>
    </source>
</evidence>
<sequence length="153" mass="17170">MTDASATTTSNLAISAIADADIPDVVALWKRCELTRPWNEPQADIARARGKTNSEVLVGRDGNTIVATVMVGHDGHRGWVYYVAVDPDHHNKGYGRAIMASAEDWLRDRGIEKLQLLVRADNTRVQAFYETLDYDQQERVVYAKWLDGRPMTP</sequence>
<dbReference type="PANTHER" id="PTHR43877:SF2">
    <property type="entry name" value="AMINOALKYLPHOSPHONATE N-ACETYLTRANSFERASE-RELATED"/>
    <property type="match status" value="1"/>
</dbReference>
<keyword evidence="5" id="KW-1185">Reference proteome</keyword>
<organism evidence="4 5">
    <name type="scientific">Afipia broomeae ATCC 49717</name>
    <dbReference type="NCBI Taxonomy" id="883078"/>
    <lineage>
        <taxon>Bacteria</taxon>
        <taxon>Pseudomonadati</taxon>
        <taxon>Pseudomonadota</taxon>
        <taxon>Alphaproteobacteria</taxon>
        <taxon>Hyphomicrobiales</taxon>
        <taxon>Nitrobacteraceae</taxon>
        <taxon>Afipia</taxon>
    </lineage>
</organism>